<dbReference type="SMART" id="SM01157">
    <property type="entry name" value="DUF1719"/>
    <property type="match status" value="1"/>
</dbReference>
<evidence type="ECO:0000313" key="1">
    <source>
        <dbReference type="EMBL" id="KAG2639653.1"/>
    </source>
</evidence>
<dbReference type="PANTHER" id="PTHR33377:SF26">
    <property type="match status" value="1"/>
</dbReference>
<accession>A0A8T0W4S5</accession>
<dbReference type="PANTHER" id="PTHR33377">
    <property type="entry name" value="OS10G0134700 PROTEIN-RELATED"/>
    <property type="match status" value="1"/>
</dbReference>
<dbReference type="Pfam" id="PF08224">
    <property type="entry name" value="DUF1719"/>
    <property type="match status" value="1"/>
</dbReference>
<name>A0A8T0W4S5_PANVG</name>
<gene>
    <name evidence="1" type="ORF">PVAP13_2KG029500</name>
</gene>
<sequence length="463" mass="51846">MALSSALAQEGVSRVSSFISTKLNDRASRARIVGRLEWALYRLELALEKTARMPITCVSLLRCRKMLKSAYMEGADLLSKHKQQVLEEGHEETGQLVTSPSYLERIIASAAEFSISSLAGLNKQQYCLSSSVVQNFEWYADCADKFVADVESACPPRRDITLRYPFVRQLLQGKYLSYDKVKGSQRFRFDISPLVLEGRGVEACLRYCYECFDPERLDKSFSLLLMQRLSESTDIVGTAIDCVRSSASLLNLPAQDAIIGNLTQVRNLQEISDSYAPPFVGFEEAFASFSTWSRPDPLCCQRDGHGPSANSTNSSRLSHLFQEQIIHFSCSCYVSALEYNLPSASDEAGGRNIVVDRTPLRLDVGFQPHDRIGNSFVGEAMGGKKKYFPFGTIEQTVDMTRSRSVEFLVGQPEVKDDYKVSWYSRHGSAYFKVEKQRIDMAAVPKASGSRYNTRSAAAKRKRS</sequence>
<dbReference type="OrthoDB" id="664460at2759"/>
<dbReference type="InterPro" id="IPR013181">
    <property type="entry name" value="DUF1719"/>
</dbReference>
<reference evidence="1" key="1">
    <citation type="submission" date="2020-05" db="EMBL/GenBank/DDBJ databases">
        <title>WGS assembly of Panicum virgatum.</title>
        <authorList>
            <person name="Lovell J.T."/>
            <person name="Jenkins J."/>
            <person name="Shu S."/>
            <person name="Juenger T.E."/>
            <person name="Schmutz J."/>
        </authorList>
    </citation>
    <scope>NUCLEOTIDE SEQUENCE</scope>
    <source>
        <strain evidence="1">AP13</strain>
    </source>
</reference>
<protein>
    <submittedName>
        <fullName evidence="1">Uncharacterized protein</fullName>
    </submittedName>
</protein>
<dbReference type="EMBL" id="CM029039">
    <property type="protein sequence ID" value="KAG2639653.1"/>
    <property type="molecule type" value="Genomic_DNA"/>
</dbReference>
<dbReference type="AlphaFoldDB" id="A0A8T0W4S5"/>
<keyword evidence="2" id="KW-1185">Reference proteome</keyword>
<proteinExistence type="predicted"/>
<comment type="caution">
    <text evidence="1">The sequence shown here is derived from an EMBL/GenBank/DDBJ whole genome shotgun (WGS) entry which is preliminary data.</text>
</comment>
<evidence type="ECO:0000313" key="2">
    <source>
        <dbReference type="Proteomes" id="UP000823388"/>
    </source>
</evidence>
<organism evidence="1 2">
    <name type="scientific">Panicum virgatum</name>
    <name type="common">Blackwell switchgrass</name>
    <dbReference type="NCBI Taxonomy" id="38727"/>
    <lineage>
        <taxon>Eukaryota</taxon>
        <taxon>Viridiplantae</taxon>
        <taxon>Streptophyta</taxon>
        <taxon>Embryophyta</taxon>
        <taxon>Tracheophyta</taxon>
        <taxon>Spermatophyta</taxon>
        <taxon>Magnoliopsida</taxon>
        <taxon>Liliopsida</taxon>
        <taxon>Poales</taxon>
        <taxon>Poaceae</taxon>
        <taxon>PACMAD clade</taxon>
        <taxon>Panicoideae</taxon>
        <taxon>Panicodae</taxon>
        <taxon>Paniceae</taxon>
        <taxon>Panicinae</taxon>
        <taxon>Panicum</taxon>
        <taxon>Panicum sect. Hiantes</taxon>
    </lineage>
</organism>
<dbReference type="Proteomes" id="UP000823388">
    <property type="component" value="Chromosome 2K"/>
</dbReference>